<reference evidence="2 3" key="1">
    <citation type="journal article" date="2013" name="Genome Announc.">
        <title>Whole Genome Sequencing of Thermus oshimai JL-2 and Thermus thermophilus JL-18, Incomplete Denitrifiers from the United States Great Basin.</title>
        <authorList>
            <person name="Murugapiran S.K."/>
            <person name="Huntemann M."/>
            <person name="Wei C.L."/>
            <person name="Han J."/>
            <person name="Detter J.C."/>
            <person name="Han C.S."/>
            <person name="Erkkila T.H."/>
            <person name="Teshima H."/>
            <person name="Chen A."/>
            <person name="Kyrpides N."/>
            <person name="Mavrommatis K."/>
            <person name="Markowitz V."/>
            <person name="Szeto E."/>
            <person name="Ivanova N."/>
            <person name="Pagani I."/>
            <person name="Lam J."/>
            <person name="McDonald A.I."/>
            <person name="Dodsworth J.A."/>
            <person name="Pati A."/>
            <person name="Goodwin L."/>
            <person name="Peters L."/>
            <person name="Pitluck S."/>
            <person name="Woyke T."/>
            <person name="Hedlund B.P."/>
        </authorList>
    </citation>
    <scope>NUCLEOTIDE SEQUENCE</scope>
    <source>
        <strain evidence="2 3">JL-2</strain>
        <plasmid evidence="2">pTHEOS01</plasmid>
    </source>
</reference>
<dbReference type="AlphaFoldDB" id="K7RLD4"/>
<dbReference type="CDD" id="cd07012">
    <property type="entry name" value="PBP2_Bug_TTT"/>
    <property type="match status" value="1"/>
</dbReference>
<evidence type="ECO:0000256" key="1">
    <source>
        <dbReference type="ARBA" id="ARBA00006987"/>
    </source>
</evidence>
<dbReference type="RefSeq" id="WP_015065200.1">
    <property type="nucleotide sequence ID" value="NC_019387.1"/>
</dbReference>
<dbReference type="KEGG" id="tos:Theos_2210"/>
<evidence type="ECO:0000313" key="2">
    <source>
        <dbReference type="EMBL" id="AFV77202.1"/>
    </source>
</evidence>
<dbReference type="EMBL" id="CP003250">
    <property type="protein sequence ID" value="AFV77202.1"/>
    <property type="molecule type" value="Genomic_DNA"/>
</dbReference>
<dbReference type="PATRIC" id="fig|751945.3.peg.2149"/>
<dbReference type="Proteomes" id="UP000000211">
    <property type="component" value="Plasmid pTHEOS01"/>
</dbReference>
<dbReference type="Gene3D" id="3.40.190.10">
    <property type="entry name" value="Periplasmic binding protein-like II"/>
    <property type="match status" value="1"/>
</dbReference>
<dbReference type="Pfam" id="PF03401">
    <property type="entry name" value="TctC"/>
    <property type="match status" value="1"/>
</dbReference>
<geneLocation type="plasmid" evidence="2 3">
    <name>pTHEOS01</name>
</geneLocation>
<keyword evidence="3" id="KW-1185">Reference proteome</keyword>
<dbReference type="InterPro" id="IPR005064">
    <property type="entry name" value="BUG"/>
</dbReference>
<dbReference type="HOGENOM" id="CLU_045683_1_1_0"/>
<dbReference type="Gene3D" id="3.40.190.150">
    <property type="entry name" value="Bordetella uptake gene, domain 1"/>
    <property type="match status" value="1"/>
</dbReference>
<name>K7RLD4_THEOS</name>
<dbReference type="OrthoDB" id="8880247at2"/>
<dbReference type="InterPro" id="IPR042100">
    <property type="entry name" value="Bug_dom1"/>
</dbReference>
<dbReference type="PANTHER" id="PTHR42928:SF5">
    <property type="entry name" value="BLR1237 PROTEIN"/>
    <property type="match status" value="1"/>
</dbReference>
<evidence type="ECO:0008006" key="4">
    <source>
        <dbReference type="Google" id="ProtNLM"/>
    </source>
</evidence>
<dbReference type="PIRSF" id="PIRSF017082">
    <property type="entry name" value="YflP"/>
    <property type="match status" value="1"/>
</dbReference>
<gene>
    <name evidence="2" type="ORF">Theos_2210</name>
</gene>
<organism evidence="2 3">
    <name type="scientific">Thermus oshimai JL-2</name>
    <dbReference type="NCBI Taxonomy" id="751945"/>
    <lineage>
        <taxon>Bacteria</taxon>
        <taxon>Thermotogati</taxon>
        <taxon>Deinococcota</taxon>
        <taxon>Deinococci</taxon>
        <taxon>Thermales</taxon>
        <taxon>Thermaceae</taxon>
        <taxon>Thermus</taxon>
    </lineage>
</organism>
<protein>
    <recommendedName>
        <fullName evidence="4">Tripartite tricarboxylate transporter family receptor</fullName>
    </recommendedName>
</protein>
<keyword evidence="2" id="KW-0614">Plasmid</keyword>
<comment type="similarity">
    <text evidence="1">Belongs to the UPF0065 (bug) family.</text>
</comment>
<evidence type="ECO:0000313" key="3">
    <source>
        <dbReference type="Proteomes" id="UP000000211"/>
    </source>
</evidence>
<sequence>MNQVRRKLLKDGLTLAGVLALGSRGWAQRYPSRPITLIVPWSPGGSTDLTARALAPVLEKDLGVPVQVVNRTGGGGAVGHGAIAQARPDGYTIGIITLEVVLPPWVAQTKISADMFAPISLLVLNPVAVVVRKDAPWRTFQEFVADLRNNRGRYKASGTAKWGSYDFARLGLLWKLGLKDADLPWVPTQGAAAALQELISGGINVAFVAIGEASALVKAGEARYLAFMTDRRFPAFPDIPTLKELGVDWTFASFLMAAAPKFTLPSVIDRLDRAFAKAVQDPEFVRFMTNANLVINHLDRKASLAFLQERTQAMNQIVQALELKF</sequence>
<accession>K7RLD4</accession>
<proteinExistence type="inferred from homology"/>
<dbReference type="PANTHER" id="PTHR42928">
    <property type="entry name" value="TRICARBOXYLATE-BINDING PROTEIN"/>
    <property type="match status" value="1"/>
</dbReference>
<dbReference type="SUPFAM" id="SSF53850">
    <property type="entry name" value="Periplasmic binding protein-like II"/>
    <property type="match status" value="1"/>
</dbReference>